<dbReference type="InterPro" id="IPR044730">
    <property type="entry name" value="RNase_H-like_dom_plant"/>
</dbReference>
<reference evidence="2 3" key="1">
    <citation type="submission" date="2023-03" db="EMBL/GenBank/DDBJ databases">
        <title>WGS of Gossypium arboreum.</title>
        <authorList>
            <person name="Yu D."/>
        </authorList>
    </citation>
    <scope>NUCLEOTIDE SEQUENCE [LARGE SCALE GENOMIC DNA]</scope>
    <source>
        <tissue evidence="2">Leaf</tissue>
    </source>
</reference>
<name>A0ABR0PMC0_GOSAR</name>
<evidence type="ECO:0000313" key="2">
    <source>
        <dbReference type="EMBL" id="KAK5825416.1"/>
    </source>
</evidence>
<protein>
    <recommendedName>
        <fullName evidence="1">RNase H type-1 domain-containing protein</fullName>
    </recommendedName>
</protein>
<keyword evidence="3" id="KW-1185">Reference proteome</keyword>
<organism evidence="2 3">
    <name type="scientific">Gossypium arboreum</name>
    <name type="common">Tree cotton</name>
    <name type="synonym">Gossypium nanking</name>
    <dbReference type="NCBI Taxonomy" id="29729"/>
    <lineage>
        <taxon>Eukaryota</taxon>
        <taxon>Viridiplantae</taxon>
        <taxon>Streptophyta</taxon>
        <taxon>Embryophyta</taxon>
        <taxon>Tracheophyta</taxon>
        <taxon>Spermatophyta</taxon>
        <taxon>Magnoliopsida</taxon>
        <taxon>eudicotyledons</taxon>
        <taxon>Gunneridae</taxon>
        <taxon>Pentapetalae</taxon>
        <taxon>rosids</taxon>
        <taxon>malvids</taxon>
        <taxon>Malvales</taxon>
        <taxon>Malvaceae</taxon>
        <taxon>Malvoideae</taxon>
        <taxon>Gossypium</taxon>
    </lineage>
</organism>
<dbReference type="InterPro" id="IPR002156">
    <property type="entry name" value="RNaseH_domain"/>
</dbReference>
<dbReference type="SUPFAM" id="SSF53098">
    <property type="entry name" value="Ribonuclease H-like"/>
    <property type="match status" value="1"/>
</dbReference>
<evidence type="ECO:0000259" key="1">
    <source>
        <dbReference type="Pfam" id="PF13456"/>
    </source>
</evidence>
<dbReference type="Gene3D" id="3.30.420.10">
    <property type="entry name" value="Ribonuclease H-like superfamily/Ribonuclease H"/>
    <property type="match status" value="1"/>
</dbReference>
<evidence type="ECO:0000313" key="3">
    <source>
        <dbReference type="Proteomes" id="UP001358586"/>
    </source>
</evidence>
<accession>A0ABR0PMC0</accession>
<dbReference type="InterPro" id="IPR036397">
    <property type="entry name" value="RNaseH_sf"/>
</dbReference>
<dbReference type="PANTHER" id="PTHR47723:SF13">
    <property type="entry name" value="PUTATIVE-RELATED"/>
    <property type="match status" value="1"/>
</dbReference>
<dbReference type="Pfam" id="PF13456">
    <property type="entry name" value="RVT_3"/>
    <property type="match status" value="1"/>
</dbReference>
<comment type="caution">
    <text evidence="2">The sequence shown here is derived from an EMBL/GenBank/DDBJ whole genome shotgun (WGS) entry which is preliminary data.</text>
</comment>
<dbReference type="InterPro" id="IPR012337">
    <property type="entry name" value="RNaseH-like_sf"/>
</dbReference>
<dbReference type="InterPro" id="IPR053151">
    <property type="entry name" value="RNase_H-like"/>
</dbReference>
<sequence>MEMQQHINGIDKQFIKHSWETCWRLPEVEWYKVNTDGARMLETGHASSGSVIRDDHRRWKMGFSQKIGICSTVEFELWGAYDGLGHACHMGARKVILELDNLEVVHMLLQPMSKFPHFVVARDVKRLIQNQ</sequence>
<dbReference type="PANTHER" id="PTHR47723">
    <property type="entry name" value="OS05G0353850 PROTEIN"/>
    <property type="match status" value="1"/>
</dbReference>
<dbReference type="CDD" id="cd06222">
    <property type="entry name" value="RNase_H_like"/>
    <property type="match status" value="1"/>
</dbReference>
<feature type="domain" description="RNase H type-1" evidence="1">
    <location>
        <begin position="34"/>
        <end position="129"/>
    </location>
</feature>
<dbReference type="EMBL" id="JARKNE010000006">
    <property type="protein sequence ID" value="KAK5825416.1"/>
    <property type="molecule type" value="Genomic_DNA"/>
</dbReference>
<gene>
    <name evidence="2" type="ORF">PVK06_020248</name>
</gene>
<proteinExistence type="predicted"/>
<dbReference type="Proteomes" id="UP001358586">
    <property type="component" value="Chromosome 6"/>
</dbReference>